<dbReference type="OrthoDB" id="629492at2759"/>
<dbReference type="SUPFAM" id="SSF48452">
    <property type="entry name" value="TPR-like"/>
    <property type="match status" value="1"/>
</dbReference>
<feature type="region of interest" description="Disordered" evidence="1">
    <location>
        <begin position="1"/>
        <end position="20"/>
    </location>
</feature>
<evidence type="ECO:0000256" key="1">
    <source>
        <dbReference type="SAM" id="MobiDB-lite"/>
    </source>
</evidence>
<dbReference type="SUPFAM" id="SSF52047">
    <property type="entry name" value="RNI-like"/>
    <property type="match status" value="1"/>
</dbReference>
<reference evidence="3 4" key="1">
    <citation type="journal article" date="2017" name="Biotechnol. Biofuels">
        <title>Differential beta-glucosidase expression as a function of carbon source availability in Talaromyces amestolkiae: a genomic and proteomic approach.</title>
        <authorList>
            <person name="de Eugenio L.I."/>
            <person name="Mendez-Liter J.A."/>
            <person name="Nieto-Dominguez M."/>
            <person name="Alonso L."/>
            <person name="Gil-Munoz J."/>
            <person name="Barriuso J."/>
            <person name="Prieto A."/>
            <person name="Martinez M.J."/>
        </authorList>
    </citation>
    <scope>NUCLEOTIDE SEQUENCE [LARGE SCALE GENOMIC DNA]</scope>
    <source>
        <strain evidence="3 4">CIB</strain>
    </source>
</reference>
<dbReference type="SUPFAM" id="SSF81383">
    <property type="entry name" value="F-box domain"/>
    <property type="match status" value="1"/>
</dbReference>
<dbReference type="PANTHER" id="PTHR38926">
    <property type="entry name" value="F-BOX DOMAIN CONTAINING PROTEIN, EXPRESSED"/>
    <property type="match status" value="1"/>
</dbReference>
<protein>
    <recommendedName>
        <fullName evidence="2">F-box domain-containing protein</fullName>
    </recommendedName>
</protein>
<dbReference type="InterPro" id="IPR036047">
    <property type="entry name" value="F-box-like_dom_sf"/>
</dbReference>
<accession>A0A364KUH2</accession>
<dbReference type="GeneID" id="63792433"/>
<proteinExistence type="predicted"/>
<feature type="domain" description="F-box" evidence="2">
    <location>
        <begin position="140"/>
        <end position="176"/>
    </location>
</feature>
<dbReference type="RefSeq" id="XP_040731721.1">
    <property type="nucleotide sequence ID" value="XM_040875449.1"/>
</dbReference>
<gene>
    <name evidence="3" type="ORF">BHQ10_003217</name>
</gene>
<dbReference type="Proteomes" id="UP000249363">
    <property type="component" value="Unassembled WGS sequence"/>
</dbReference>
<dbReference type="AlphaFoldDB" id="A0A364KUH2"/>
<dbReference type="STRING" id="1196081.A0A364KUH2"/>
<evidence type="ECO:0000313" key="4">
    <source>
        <dbReference type="Proteomes" id="UP000249363"/>
    </source>
</evidence>
<organism evidence="3 4">
    <name type="scientific">Talaromyces amestolkiae</name>
    <dbReference type="NCBI Taxonomy" id="1196081"/>
    <lineage>
        <taxon>Eukaryota</taxon>
        <taxon>Fungi</taxon>
        <taxon>Dikarya</taxon>
        <taxon>Ascomycota</taxon>
        <taxon>Pezizomycotina</taxon>
        <taxon>Eurotiomycetes</taxon>
        <taxon>Eurotiomycetidae</taxon>
        <taxon>Eurotiales</taxon>
        <taxon>Trichocomaceae</taxon>
        <taxon>Talaromyces</taxon>
        <taxon>Talaromyces sect. Talaromyces</taxon>
    </lineage>
</organism>
<dbReference type="Pfam" id="PF12937">
    <property type="entry name" value="F-box-like"/>
    <property type="match status" value="1"/>
</dbReference>
<dbReference type="EMBL" id="MIKG01000005">
    <property type="protein sequence ID" value="RAO67205.1"/>
    <property type="molecule type" value="Genomic_DNA"/>
</dbReference>
<evidence type="ECO:0000313" key="3">
    <source>
        <dbReference type="EMBL" id="RAO67205.1"/>
    </source>
</evidence>
<dbReference type="InterPro" id="IPR032675">
    <property type="entry name" value="LRR_dom_sf"/>
</dbReference>
<dbReference type="InterPro" id="IPR001810">
    <property type="entry name" value="F-box_dom"/>
</dbReference>
<name>A0A364KUH2_TALAM</name>
<comment type="caution">
    <text evidence="3">The sequence shown here is derived from an EMBL/GenBank/DDBJ whole genome shotgun (WGS) entry which is preliminary data.</text>
</comment>
<keyword evidence="4" id="KW-1185">Reference proteome</keyword>
<evidence type="ECO:0000259" key="2">
    <source>
        <dbReference type="Pfam" id="PF12937"/>
    </source>
</evidence>
<dbReference type="InterPro" id="IPR011990">
    <property type="entry name" value="TPR-like_helical_dom_sf"/>
</dbReference>
<sequence length="554" mass="62923">MTVKRKRTSDVIPGQGVSTNTSIRRPSLGWGAWEKYHQHGQDLARKGKYEESIQVLSEALLPKNADTVQIMDSRSAVYCKMGLYDKALSDAKHMIRAAAKDERGYLRAGKALLLAEKPEKALDVYAYGLKTLGEQHSQKKIFQYLPFRQIVSLTRVSKTWRVYIKDQQVLWSDISFKGPKSATPDAIKVCIRNSQNRVKRLQLHNVRDPLNAAQQASRCPRLEHIDIDGVLAEHHIFNLFHMKQTLKTMILSEKIPLCDHMLRTMLGLPNLERVEVRRLQIEPSSPKPEVGVLPNLKALAFDMRPKHLSSRPLFFKPFWVPEDIPDVAAMADLKSRSTFFDQVPNLQELRLVASDTHLSVFLDEMCHPNLRILALSNLALHGVWNCPETVEHLHLTECDIILNSEIPAAPLKLPHLKSLVLRGINCFHFRLSEILQNTTGSLEILELVDCHKASLMDIVQTNKDKFKNLKKLHLTGVDFYSLENSAMLTILETMPQLKELHIPHLTRVTGLLIRKIVEGVVVPRVELLNLKGCHDVSVEAVEYGRAKGLKIIRC</sequence>
<dbReference type="PANTHER" id="PTHR38926:SF72">
    <property type="entry name" value="IM:7136021-RELATED"/>
    <property type="match status" value="1"/>
</dbReference>
<dbReference type="Gene3D" id="1.25.40.10">
    <property type="entry name" value="Tetratricopeptide repeat domain"/>
    <property type="match status" value="1"/>
</dbReference>
<dbReference type="Gene3D" id="3.80.10.10">
    <property type="entry name" value="Ribonuclease Inhibitor"/>
    <property type="match status" value="2"/>
</dbReference>